<keyword evidence="6 9" id="KW-0067">ATP-binding</keyword>
<evidence type="ECO:0000313" key="12">
    <source>
        <dbReference type="EMBL" id="KAH9831385.1"/>
    </source>
</evidence>
<protein>
    <recommendedName>
        <fullName evidence="1">non-specific serine/threonine protein kinase</fullName>
        <ecNumber evidence="1">2.7.11.1</ecNumber>
    </recommendedName>
</protein>
<evidence type="ECO:0000256" key="4">
    <source>
        <dbReference type="ARBA" id="ARBA00022741"/>
    </source>
</evidence>
<dbReference type="Pfam" id="PF00069">
    <property type="entry name" value="Pkinase"/>
    <property type="match status" value="1"/>
</dbReference>
<dbReference type="InterPro" id="IPR017441">
    <property type="entry name" value="Protein_kinase_ATP_BS"/>
</dbReference>
<keyword evidence="3" id="KW-0808">Transferase</keyword>
<name>A0ABQ8K3G0_9APHY</name>
<comment type="catalytic activity">
    <reaction evidence="7">
        <text>L-threonyl-[protein] + ATP = O-phospho-L-threonyl-[protein] + ADP + H(+)</text>
        <dbReference type="Rhea" id="RHEA:46608"/>
        <dbReference type="Rhea" id="RHEA-COMP:11060"/>
        <dbReference type="Rhea" id="RHEA-COMP:11605"/>
        <dbReference type="ChEBI" id="CHEBI:15378"/>
        <dbReference type="ChEBI" id="CHEBI:30013"/>
        <dbReference type="ChEBI" id="CHEBI:30616"/>
        <dbReference type="ChEBI" id="CHEBI:61977"/>
        <dbReference type="ChEBI" id="CHEBI:456216"/>
        <dbReference type="EC" id="2.7.11.1"/>
    </reaction>
</comment>
<dbReference type="PROSITE" id="PS50011">
    <property type="entry name" value="PROTEIN_KINASE_DOM"/>
    <property type="match status" value="1"/>
</dbReference>
<evidence type="ECO:0000256" key="5">
    <source>
        <dbReference type="ARBA" id="ARBA00022777"/>
    </source>
</evidence>
<organism evidence="12 13">
    <name type="scientific">Rhodofomes roseus</name>
    <dbReference type="NCBI Taxonomy" id="34475"/>
    <lineage>
        <taxon>Eukaryota</taxon>
        <taxon>Fungi</taxon>
        <taxon>Dikarya</taxon>
        <taxon>Basidiomycota</taxon>
        <taxon>Agaricomycotina</taxon>
        <taxon>Agaricomycetes</taxon>
        <taxon>Polyporales</taxon>
        <taxon>Rhodofomes</taxon>
    </lineage>
</organism>
<dbReference type="PANTHER" id="PTHR47634">
    <property type="entry name" value="PROTEIN KINASE DOMAIN-CONTAINING PROTEIN-RELATED"/>
    <property type="match status" value="1"/>
</dbReference>
<evidence type="ECO:0000256" key="9">
    <source>
        <dbReference type="PROSITE-ProRule" id="PRU10141"/>
    </source>
</evidence>
<evidence type="ECO:0000256" key="1">
    <source>
        <dbReference type="ARBA" id="ARBA00012513"/>
    </source>
</evidence>
<keyword evidence="2" id="KW-0723">Serine/threonine-protein kinase</keyword>
<evidence type="ECO:0000256" key="6">
    <source>
        <dbReference type="ARBA" id="ARBA00022840"/>
    </source>
</evidence>
<keyword evidence="10" id="KW-0175">Coiled coil</keyword>
<reference evidence="12 13" key="1">
    <citation type="journal article" date="2021" name="Environ. Microbiol.">
        <title>Gene family expansions and transcriptome signatures uncover fungal adaptations to wood decay.</title>
        <authorList>
            <person name="Hage H."/>
            <person name="Miyauchi S."/>
            <person name="Viragh M."/>
            <person name="Drula E."/>
            <person name="Min B."/>
            <person name="Chaduli D."/>
            <person name="Navarro D."/>
            <person name="Favel A."/>
            <person name="Norest M."/>
            <person name="Lesage-Meessen L."/>
            <person name="Balint B."/>
            <person name="Merenyi Z."/>
            <person name="de Eugenio L."/>
            <person name="Morin E."/>
            <person name="Martinez A.T."/>
            <person name="Baldrian P."/>
            <person name="Stursova M."/>
            <person name="Martinez M.J."/>
            <person name="Novotny C."/>
            <person name="Magnuson J.K."/>
            <person name="Spatafora J.W."/>
            <person name="Maurice S."/>
            <person name="Pangilinan J."/>
            <person name="Andreopoulos W."/>
            <person name="LaButti K."/>
            <person name="Hundley H."/>
            <person name="Na H."/>
            <person name="Kuo A."/>
            <person name="Barry K."/>
            <person name="Lipzen A."/>
            <person name="Henrissat B."/>
            <person name="Riley R."/>
            <person name="Ahrendt S."/>
            <person name="Nagy L.G."/>
            <person name="Grigoriev I.V."/>
            <person name="Martin F."/>
            <person name="Rosso M.N."/>
        </authorList>
    </citation>
    <scope>NUCLEOTIDE SEQUENCE [LARGE SCALE GENOMIC DNA]</scope>
    <source>
        <strain evidence="12 13">CIRM-BRFM 1785</strain>
    </source>
</reference>
<dbReference type="InterPro" id="IPR000719">
    <property type="entry name" value="Prot_kinase_dom"/>
</dbReference>
<dbReference type="InterPro" id="IPR011009">
    <property type="entry name" value="Kinase-like_dom_sf"/>
</dbReference>
<comment type="catalytic activity">
    <reaction evidence="8">
        <text>L-seryl-[protein] + ATP = O-phospho-L-seryl-[protein] + ADP + H(+)</text>
        <dbReference type="Rhea" id="RHEA:17989"/>
        <dbReference type="Rhea" id="RHEA-COMP:9863"/>
        <dbReference type="Rhea" id="RHEA-COMP:11604"/>
        <dbReference type="ChEBI" id="CHEBI:15378"/>
        <dbReference type="ChEBI" id="CHEBI:29999"/>
        <dbReference type="ChEBI" id="CHEBI:30616"/>
        <dbReference type="ChEBI" id="CHEBI:83421"/>
        <dbReference type="ChEBI" id="CHEBI:456216"/>
        <dbReference type="EC" id="2.7.11.1"/>
    </reaction>
</comment>
<sequence length="408" mass="46963">MQHLTRRLLRRGPSPPRTFATSGFRLIPPSEKVEEETLAWYTPASFYPVRIGENFQDRYQVVSKLGYGTSATVWLCRDLRHHSYVALKVCVPGYPSVAREKAAFARLASLGTPPILQKSLGHFTINGASGSVHDCFVLEALEFNINLCRAFLPGQLYDLVLWRRVAREVIQALDFLHSKAKIIHCDLRHENILMRGFNDKIHQGMESIEAARPSARKIDGDRVVYETPDRVPFPKEGFKCAVLCDYGEARCSDAGNTYTDDIQPFLYRAPELALGIPWSYPVDIWNAGVMLWHLFENKSLFNPYNQQGRESNGLHIHEMMEIMGDPSPEFVRRSIITDHSCFDENGLWKLQRIKRKKERSLESLETQLEGEEKAEFLRFMRRMLQWEPEKRATAAELLRDPWFSKGSD</sequence>
<feature type="domain" description="Protein kinase" evidence="11">
    <location>
        <begin position="59"/>
        <end position="403"/>
    </location>
</feature>
<dbReference type="Gene3D" id="3.30.200.20">
    <property type="entry name" value="Phosphorylase Kinase, domain 1"/>
    <property type="match status" value="1"/>
</dbReference>
<keyword evidence="5" id="KW-0418">Kinase</keyword>
<dbReference type="EC" id="2.7.11.1" evidence="1"/>
<dbReference type="InterPro" id="IPR051334">
    <property type="entry name" value="SRPK"/>
</dbReference>
<keyword evidence="4 9" id="KW-0547">Nucleotide-binding</keyword>
<feature type="binding site" evidence="9">
    <location>
        <position position="88"/>
    </location>
    <ligand>
        <name>ATP</name>
        <dbReference type="ChEBI" id="CHEBI:30616"/>
    </ligand>
</feature>
<evidence type="ECO:0000259" key="11">
    <source>
        <dbReference type="PROSITE" id="PS50011"/>
    </source>
</evidence>
<evidence type="ECO:0000313" key="13">
    <source>
        <dbReference type="Proteomes" id="UP000814176"/>
    </source>
</evidence>
<dbReference type="Proteomes" id="UP000814176">
    <property type="component" value="Unassembled WGS sequence"/>
</dbReference>
<evidence type="ECO:0000256" key="10">
    <source>
        <dbReference type="SAM" id="Coils"/>
    </source>
</evidence>
<comment type="caution">
    <text evidence="12">The sequence shown here is derived from an EMBL/GenBank/DDBJ whole genome shotgun (WGS) entry which is preliminary data.</text>
</comment>
<dbReference type="Gene3D" id="1.10.510.10">
    <property type="entry name" value="Transferase(Phosphotransferase) domain 1"/>
    <property type="match status" value="1"/>
</dbReference>
<dbReference type="RefSeq" id="XP_047774512.1">
    <property type="nucleotide sequence ID" value="XM_047921049.1"/>
</dbReference>
<keyword evidence="13" id="KW-1185">Reference proteome</keyword>
<dbReference type="EMBL" id="JADCUA010000026">
    <property type="protein sequence ID" value="KAH9831385.1"/>
    <property type="molecule type" value="Genomic_DNA"/>
</dbReference>
<evidence type="ECO:0000256" key="8">
    <source>
        <dbReference type="ARBA" id="ARBA00048679"/>
    </source>
</evidence>
<dbReference type="SUPFAM" id="SSF56112">
    <property type="entry name" value="Protein kinase-like (PK-like)"/>
    <property type="match status" value="1"/>
</dbReference>
<gene>
    <name evidence="12" type="ORF">C8Q71DRAFT_715484</name>
</gene>
<dbReference type="SMART" id="SM00220">
    <property type="entry name" value="S_TKc"/>
    <property type="match status" value="1"/>
</dbReference>
<evidence type="ECO:0000256" key="7">
    <source>
        <dbReference type="ARBA" id="ARBA00047899"/>
    </source>
</evidence>
<feature type="coiled-coil region" evidence="10">
    <location>
        <begin position="347"/>
        <end position="374"/>
    </location>
</feature>
<evidence type="ECO:0000256" key="2">
    <source>
        <dbReference type="ARBA" id="ARBA00022527"/>
    </source>
</evidence>
<dbReference type="PROSITE" id="PS00109">
    <property type="entry name" value="PROTEIN_KINASE_TYR"/>
    <property type="match status" value="1"/>
</dbReference>
<dbReference type="GeneID" id="72001781"/>
<dbReference type="PROSITE" id="PS00107">
    <property type="entry name" value="PROTEIN_KINASE_ATP"/>
    <property type="match status" value="1"/>
</dbReference>
<proteinExistence type="predicted"/>
<accession>A0ABQ8K3G0</accession>
<dbReference type="PANTHER" id="PTHR47634:SF9">
    <property type="entry name" value="PROTEIN KINASE DOMAIN-CONTAINING PROTEIN-RELATED"/>
    <property type="match status" value="1"/>
</dbReference>
<evidence type="ECO:0000256" key="3">
    <source>
        <dbReference type="ARBA" id="ARBA00022679"/>
    </source>
</evidence>
<dbReference type="InterPro" id="IPR008266">
    <property type="entry name" value="Tyr_kinase_AS"/>
</dbReference>